<dbReference type="AlphaFoldDB" id="A0A7S4V2F6"/>
<dbReference type="InterPro" id="IPR000253">
    <property type="entry name" value="FHA_dom"/>
</dbReference>
<evidence type="ECO:0000313" key="3">
    <source>
        <dbReference type="EMBL" id="CAE4572526.1"/>
    </source>
</evidence>
<organism evidence="3">
    <name type="scientific">Alexandrium monilatum</name>
    <dbReference type="NCBI Taxonomy" id="311494"/>
    <lineage>
        <taxon>Eukaryota</taxon>
        <taxon>Sar</taxon>
        <taxon>Alveolata</taxon>
        <taxon>Dinophyceae</taxon>
        <taxon>Gonyaulacales</taxon>
        <taxon>Pyrocystaceae</taxon>
        <taxon>Alexandrium</taxon>
    </lineage>
</organism>
<feature type="compositionally biased region" description="Pro residues" evidence="1">
    <location>
        <begin position="51"/>
        <end position="60"/>
    </location>
</feature>
<dbReference type="Pfam" id="PF00498">
    <property type="entry name" value="FHA"/>
    <property type="match status" value="1"/>
</dbReference>
<feature type="domain" description="FHA" evidence="2">
    <location>
        <begin position="106"/>
        <end position="156"/>
    </location>
</feature>
<dbReference type="EMBL" id="HBNR01018352">
    <property type="protein sequence ID" value="CAE4572526.1"/>
    <property type="molecule type" value="Transcribed_RNA"/>
</dbReference>
<proteinExistence type="predicted"/>
<feature type="compositionally biased region" description="Basic and acidic residues" evidence="1">
    <location>
        <begin position="10"/>
        <end position="43"/>
    </location>
</feature>
<dbReference type="PANTHER" id="PTHR23308">
    <property type="entry name" value="NUCLEAR INHIBITOR OF PROTEIN PHOSPHATASE-1"/>
    <property type="match status" value="1"/>
</dbReference>
<sequence length="231" mass="24814">MDGVPTLKEYVAKLEHREEQRNAKRRKVEEDRAKRAKAAEEAKAAAAAAAKPPPPAPAPAPVAAAPTPLAGRIPEPPDQVTEPCIEVVKDGQRMERLRLGGTKDSWTFGRAAEQVDFPMQHSSLSRQHASLTSRDGQMFITDLGSVHGTFVDGRKLAAKVPVRLFSGANIRFGASTRHYIYREPMAAVVPSLYTAAVVRPGGPQPGGKGGGSARFRYRSTMSAACNDFSGL</sequence>
<gene>
    <name evidence="3" type="ORF">AMON00008_LOCUS12145</name>
</gene>
<protein>
    <recommendedName>
        <fullName evidence="2">FHA domain-containing protein</fullName>
    </recommendedName>
</protein>
<dbReference type="SMART" id="SM00240">
    <property type="entry name" value="FHA"/>
    <property type="match status" value="1"/>
</dbReference>
<dbReference type="SUPFAM" id="SSF49879">
    <property type="entry name" value="SMAD/FHA domain"/>
    <property type="match status" value="1"/>
</dbReference>
<dbReference type="PROSITE" id="PS50006">
    <property type="entry name" value="FHA_DOMAIN"/>
    <property type="match status" value="1"/>
</dbReference>
<name>A0A7S4V2F6_9DINO</name>
<feature type="region of interest" description="Disordered" evidence="1">
    <location>
        <begin position="1"/>
        <end position="79"/>
    </location>
</feature>
<dbReference type="InterPro" id="IPR050923">
    <property type="entry name" value="Cell_Proc_Reg/RNA_Proc"/>
</dbReference>
<accession>A0A7S4V2F6</accession>
<evidence type="ECO:0000256" key="1">
    <source>
        <dbReference type="SAM" id="MobiDB-lite"/>
    </source>
</evidence>
<reference evidence="3" key="1">
    <citation type="submission" date="2021-01" db="EMBL/GenBank/DDBJ databases">
        <authorList>
            <person name="Corre E."/>
            <person name="Pelletier E."/>
            <person name="Niang G."/>
            <person name="Scheremetjew M."/>
            <person name="Finn R."/>
            <person name="Kale V."/>
            <person name="Holt S."/>
            <person name="Cochrane G."/>
            <person name="Meng A."/>
            <person name="Brown T."/>
            <person name="Cohen L."/>
        </authorList>
    </citation>
    <scope>NUCLEOTIDE SEQUENCE</scope>
    <source>
        <strain evidence="3">CCMP3105</strain>
    </source>
</reference>
<dbReference type="InterPro" id="IPR008984">
    <property type="entry name" value="SMAD_FHA_dom_sf"/>
</dbReference>
<evidence type="ECO:0000259" key="2">
    <source>
        <dbReference type="PROSITE" id="PS50006"/>
    </source>
</evidence>
<dbReference type="Gene3D" id="2.60.200.20">
    <property type="match status" value="1"/>
</dbReference>